<dbReference type="Proteomes" id="UP000026922">
    <property type="component" value="Unassembled WGS sequence"/>
</dbReference>
<sequence>MRTILNKAIAISEHISQGWAILPKRWIVERTFAWLNHLQRVSKDYEISIETAEKIAHSMILLRRIAKS</sequence>
<organism evidence="1 2">
    <name type="scientific">Holospora undulata HU1</name>
    <dbReference type="NCBI Taxonomy" id="1321371"/>
    <lineage>
        <taxon>Bacteria</taxon>
        <taxon>Pseudomonadati</taxon>
        <taxon>Pseudomonadota</taxon>
        <taxon>Alphaproteobacteria</taxon>
        <taxon>Holosporales</taxon>
        <taxon>Holosporaceae</taxon>
        <taxon>Holospora</taxon>
    </lineage>
</organism>
<comment type="caution">
    <text evidence="1">The sequence shown here is derived from an EMBL/GenBank/DDBJ whole genome shotgun (WGS) entry which is preliminary data.</text>
</comment>
<gene>
    <name evidence="1" type="ORF">K737_300487</name>
</gene>
<keyword evidence="2" id="KW-1185">Reference proteome</keyword>
<dbReference type="PANTHER" id="PTHR30007">
    <property type="entry name" value="PHP DOMAIN PROTEIN"/>
    <property type="match status" value="1"/>
</dbReference>
<proteinExistence type="predicted"/>
<dbReference type="PANTHER" id="PTHR30007:SF0">
    <property type="entry name" value="TRANSPOSASE"/>
    <property type="match status" value="1"/>
</dbReference>
<dbReference type="RefSeq" id="WP_024161392.1">
    <property type="nucleotide sequence ID" value="NZ_ARPM03000116.1"/>
</dbReference>
<dbReference type="AlphaFoldDB" id="A0A061JI01"/>
<protein>
    <recommendedName>
        <fullName evidence="3">Transposase DDE domain-containing protein</fullName>
    </recommendedName>
</protein>
<accession>A0A061JI01</accession>
<evidence type="ECO:0000313" key="1">
    <source>
        <dbReference type="EMBL" id="ETZ05083.1"/>
    </source>
</evidence>
<name>A0A061JI01_9PROT</name>
<evidence type="ECO:0000313" key="2">
    <source>
        <dbReference type="Proteomes" id="UP000026922"/>
    </source>
</evidence>
<dbReference type="EMBL" id="ARPM03000116">
    <property type="protein sequence ID" value="ETZ05083.1"/>
    <property type="molecule type" value="Genomic_DNA"/>
</dbReference>
<reference evidence="1 2" key="1">
    <citation type="journal article" date="2013" name="Genome Announc.">
        <title>Draft Genome Sequence of Holospora undulata Strain HU1, a Micronucleus-Specific Symbiont of the Ciliate Paramecium caudatum.</title>
        <authorList>
            <person name="Dohra H."/>
            <person name="Suzuki H."/>
            <person name="Suzuki T."/>
            <person name="Tanaka K."/>
            <person name="Fujishima M."/>
        </authorList>
    </citation>
    <scope>NUCLEOTIDE SEQUENCE [LARGE SCALE GENOMIC DNA]</scope>
    <source>
        <strain evidence="1 2">HU1</strain>
    </source>
</reference>
<evidence type="ECO:0008006" key="3">
    <source>
        <dbReference type="Google" id="ProtNLM"/>
    </source>
</evidence>